<dbReference type="AlphaFoldDB" id="A0A3M7PLS9"/>
<proteinExistence type="predicted"/>
<name>A0A3M7PLS9_BRAPC</name>
<protein>
    <submittedName>
        <fullName evidence="1">Uncharacterized protein</fullName>
    </submittedName>
</protein>
<keyword evidence="2" id="KW-1185">Reference proteome</keyword>
<accession>A0A3M7PLS9</accession>
<organism evidence="1 2">
    <name type="scientific">Brachionus plicatilis</name>
    <name type="common">Marine rotifer</name>
    <name type="synonym">Brachionus muelleri</name>
    <dbReference type="NCBI Taxonomy" id="10195"/>
    <lineage>
        <taxon>Eukaryota</taxon>
        <taxon>Metazoa</taxon>
        <taxon>Spiralia</taxon>
        <taxon>Gnathifera</taxon>
        <taxon>Rotifera</taxon>
        <taxon>Eurotatoria</taxon>
        <taxon>Monogononta</taxon>
        <taxon>Pseudotrocha</taxon>
        <taxon>Ploima</taxon>
        <taxon>Brachionidae</taxon>
        <taxon>Brachionus</taxon>
    </lineage>
</organism>
<sequence length="112" mass="12921">MYMTTCRLNSSAVMFSRFLRPSISLTHFAFSPSRFFASQFTSKTLQKTLQFYEFCTPLKNFFCSLRNIPTKAYTEGCLIRILLDALCQASTKYELYEGNIATTSLDITRSEF</sequence>
<comment type="caution">
    <text evidence="1">The sequence shown here is derived from an EMBL/GenBank/DDBJ whole genome shotgun (WGS) entry which is preliminary data.</text>
</comment>
<reference evidence="1 2" key="1">
    <citation type="journal article" date="2018" name="Sci. Rep.">
        <title>Genomic signatures of local adaptation to the degree of environmental predictability in rotifers.</title>
        <authorList>
            <person name="Franch-Gras L."/>
            <person name="Hahn C."/>
            <person name="Garcia-Roger E.M."/>
            <person name="Carmona M.J."/>
            <person name="Serra M."/>
            <person name="Gomez A."/>
        </authorList>
    </citation>
    <scope>NUCLEOTIDE SEQUENCE [LARGE SCALE GENOMIC DNA]</scope>
    <source>
        <strain evidence="1">HYR1</strain>
    </source>
</reference>
<dbReference type="EMBL" id="REGN01010141">
    <property type="protein sequence ID" value="RMZ99607.1"/>
    <property type="molecule type" value="Genomic_DNA"/>
</dbReference>
<gene>
    <name evidence="1" type="ORF">BpHYR1_029904</name>
</gene>
<evidence type="ECO:0000313" key="2">
    <source>
        <dbReference type="Proteomes" id="UP000276133"/>
    </source>
</evidence>
<dbReference type="Proteomes" id="UP000276133">
    <property type="component" value="Unassembled WGS sequence"/>
</dbReference>
<evidence type="ECO:0000313" key="1">
    <source>
        <dbReference type="EMBL" id="RMZ99607.1"/>
    </source>
</evidence>